<dbReference type="GO" id="GO:0016740">
    <property type="term" value="F:transferase activity"/>
    <property type="evidence" value="ECO:0007669"/>
    <property type="project" value="UniProtKB-KW"/>
</dbReference>
<feature type="domain" description="Rhodanese" evidence="1">
    <location>
        <begin position="19"/>
        <end position="102"/>
    </location>
</feature>
<keyword evidence="3" id="KW-1185">Reference proteome</keyword>
<dbReference type="PANTHER" id="PTHR43031">
    <property type="entry name" value="FAD-DEPENDENT OXIDOREDUCTASE"/>
    <property type="match status" value="1"/>
</dbReference>
<dbReference type="SUPFAM" id="SSF52821">
    <property type="entry name" value="Rhodanese/Cell cycle control phosphatase"/>
    <property type="match status" value="1"/>
</dbReference>
<dbReference type="Pfam" id="PF00581">
    <property type="entry name" value="Rhodanese"/>
    <property type="match status" value="1"/>
</dbReference>
<sequence length="103" mass="11346">MGILSVLFGDRSKKIEDFMKRDAVIVDVRSKAEYEKGAIPESKLIPLPEIESRISEIKDWNKPVILCCASGVRSGNAARILNNNGIEAMNGGGWQSLSKTINR</sequence>
<dbReference type="PROSITE" id="PS50206">
    <property type="entry name" value="RHODANESE_3"/>
    <property type="match status" value="1"/>
</dbReference>
<dbReference type="Gene3D" id="3.40.250.10">
    <property type="entry name" value="Rhodanese-like domain"/>
    <property type="match status" value="1"/>
</dbReference>
<dbReference type="RefSeq" id="WP_186987548.1">
    <property type="nucleotide sequence ID" value="NZ_CP052909.1"/>
</dbReference>
<dbReference type="PANTHER" id="PTHR43031:SF1">
    <property type="entry name" value="PYRIDINE NUCLEOTIDE-DISULPHIDE OXIDOREDUCTASE"/>
    <property type="match status" value="1"/>
</dbReference>
<name>A0A7G8PUA5_9FLAO</name>
<evidence type="ECO:0000259" key="1">
    <source>
        <dbReference type="PROSITE" id="PS50206"/>
    </source>
</evidence>
<protein>
    <submittedName>
        <fullName evidence="2">Sulfurtransferase</fullName>
    </submittedName>
</protein>
<accession>A0A7G8PUA5</accession>
<organism evidence="2 3">
    <name type="scientific">Constantimarinum furrinae</name>
    <dbReference type="NCBI Taxonomy" id="2562285"/>
    <lineage>
        <taxon>Bacteria</taxon>
        <taxon>Pseudomonadati</taxon>
        <taxon>Bacteroidota</taxon>
        <taxon>Flavobacteriia</taxon>
        <taxon>Flavobacteriales</taxon>
        <taxon>Flavobacteriaceae</taxon>
        <taxon>Altibacter/Constantimarinum group</taxon>
        <taxon>Constantimarinum</taxon>
    </lineage>
</organism>
<dbReference type="InterPro" id="IPR050229">
    <property type="entry name" value="GlpE_sulfurtransferase"/>
</dbReference>
<dbReference type="EMBL" id="CP052909">
    <property type="protein sequence ID" value="QNJ97921.1"/>
    <property type="molecule type" value="Genomic_DNA"/>
</dbReference>
<evidence type="ECO:0000313" key="3">
    <source>
        <dbReference type="Proteomes" id="UP000515514"/>
    </source>
</evidence>
<dbReference type="KEGG" id="alti:ALE3EI_1359"/>
<evidence type="ECO:0000313" key="2">
    <source>
        <dbReference type="EMBL" id="QNJ97921.1"/>
    </source>
</evidence>
<dbReference type="InterPro" id="IPR001763">
    <property type="entry name" value="Rhodanese-like_dom"/>
</dbReference>
<dbReference type="CDD" id="cd00158">
    <property type="entry name" value="RHOD"/>
    <property type="match status" value="1"/>
</dbReference>
<keyword evidence="2" id="KW-0808">Transferase</keyword>
<dbReference type="InterPro" id="IPR036873">
    <property type="entry name" value="Rhodanese-like_dom_sf"/>
</dbReference>
<proteinExistence type="predicted"/>
<dbReference type="AlphaFoldDB" id="A0A7G8PUA5"/>
<gene>
    <name evidence="2" type="ORF">ALE3EI_1359</name>
</gene>
<dbReference type="SMART" id="SM00450">
    <property type="entry name" value="RHOD"/>
    <property type="match status" value="1"/>
</dbReference>
<reference evidence="2 3" key="1">
    <citation type="submission" date="2020-04" db="EMBL/GenBank/DDBJ databases">
        <title>Genome sequence of Altibacter aquimarinus strain ALE3EI.</title>
        <authorList>
            <person name="Oh H.-M."/>
            <person name="Jang D."/>
        </authorList>
    </citation>
    <scope>NUCLEOTIDE SEQUENCE [LARGE SCALE GENOMIC DNA]</scope>
    <source>
        <strain evidence="2 3">ALE3EI</strain>
    </source>
</reference>
<dbReference type="Proteomes" id="UP000515514">
    <property type="component" value="Chromosome"/>
</dbReference>